<dbReference type="InterPro" id="IPR023561">
    <property type="entry name" value="Carbonic_anhydrase_a-class"/>
</dbReference>
<evidence type="ECO:0000256" key="4">
    <source>
        <dbReference type="ARBA" id="ARBA00022833"/>
    </source>
</evidence>
<keyword evidence="4 6" id="KW-0862">Zinc</keyword>
<feature type="region of interest" description="Disordered" evidence="7">
    <location>
        <begin position="1"/>
        <end position="54"/>
    </location>
</feature>
<dbReference type="PANTHER" id="PTHR18952:SF208">
    <property type="entry name" value="CARBONIC ANHYDRASE XA-RELATED"/>
    <property type="match status" value="1"/>
</dbReference>
<dbReference type="PROSITE" id="PS00162">
    <property type="entry name" value="ALPHA_CA_1"/>
    <property type="match status" value="1"/>
</dbReference>
<comment type="similarity">
    <text evidence="6">Belongs to the alpha-carbonic anhydrase family.</text>
</comment>
<evidence type="ECO:0000259" key="8">
    <source>
        <dbReference type="PROSITE" id="PS51144"/>
    </source>
</evidence>
<feature type="compositionally biased region" description="Basic and acidic residues" evidence="7">
    <location>
        <begin position="43"/>
        <end position="54"/>
    </location>
</feature>
<sequence length="290" mass="32529">ADESGEHEFSYDEGSPDGPKKWGSLTSEWKSCSDGKSQSPIDIDSKKAKDQPNDLKKAYNEAPAKLVNEGHYIVVCSLLPNKAHISHVITYLNYQFTIVIVIVLNVQWQGDAGGIEVNGSKYKLVQCHWHTPSEHTIDGKRYDAELHFVHSNDQKQLAVIGVLYKIGESDPFIEKMTESKFKGLDADGSDLGNVTASNTTSSNKYFRYAGSRTTPPCSEGITWTVAEKVRTISKDQIKMLKGAVDHKFEKNARPIQKLNGRTVTQFEDNELRCSFIKINNTERFFTMVFA</sequence>
<comment type="catalytic activity">
    <reaction evidence="6">
        <text>hydrogencarbonate + H(+) = CO2 + H2O</text>
        <dbReference type="Rhea" id="RHEA:10748"/>
        <dbReference type="ChEBI" id="CHEBI:15377"/>
        <dbReference type="ChEBI" id="CHEBI:15378"/>
        <dbReference type="ChEBI" id="CHEBI:16526"/>
        <dbReference type="ChEBI" id="CHEBI:17544"/>
        <dbReference type="EC" id="4.2.1.1"/>
    </reaction>
</comment>
<dbReference type="InterPro" id="IPR036398">
    <property type="entry name" value="CA_dom_sf"/>
</dbReference>
<evidence type="ECO:0000313" key="9">
    <source>
        <dbReference type="EMBL" id="KAI7749991.1"/>
    </source>
</evidence>
<dbReference type="GO" id="GO:0008270">
    <property type="term" value="F:zinc ion binding"/>
    <property type="evidence" value="ECO:0007669"/>
    <property type="project" value="UniProtKB-UniRule"/>
</dbReference>
<gene>
    <name evidence="9" type="ORF">M8C21_021209</name>
</gene>
<dbReference type="EC" id="4.2.1.1" evidence="2 6"/>
<dbReference type="AlphaFoldDB" id="A0AAD5D0S9"/>
<dbReference type="Gene3D" id="3.10.200.10">
    <property type="entry name" value="Alpha carbonic anhydrase"/>
    <property type="match status" value="1"/>
</dbReference>
<dbReference type="SMART" id="SM01057">
    <property type="entry name" value="Carb_anhydrase"/>
    <property type="match status" value="1"/>
</dbReference>
<feature type="compositionally biased region" description="Basic and acidic residues" evidence="7">
    <location>
        <begin position="1"/>
        <end position="10"/>
    </location>
</feature>
<keyword evidence="3 6" id="KW-0479">Metal-binding</keyword>
<comment type="function">
    <text evidence="6">Reversible hydration of carbon dioxide.</text>
</comment>
<comment type="caution">
    <text evidence="9">The sequence shown here is derived from an EMBL/GenBank/DDBJ whole genome shotgun (WGS) entry which is preliminary data.</text>
</comment>
<dbReference type="GO" id="GO:0004089">
    <property type="term" value="F:carbonate dehydratase activity"/>
    <property type="evidence" value="ECO:0007669"/>
    <property type="project" value="UniProtKB-UniRule"/>
</dbReference>
<keyword evidence="5 6" id="KW-0456">Lyase</keyword>
<evidence type="ECO:0000256" key="6">
    <source>
        <dbReference type="RuleBase" id="RU367011"/>
    </source>
</evidence>
<feature type="non-terminal residue" evidence="9">
    <location>
        <position position="1"/>
    </location>
</feature>
<accession>A0AAD5D0S9</accession>
<evidence type="ECO:0000256" key="1">
    <source>
        <dbReference type="ARBA" id="ARBA00001947"/>
    </source>
</evidence>
<evidence type="ECO:0000256" key="7">
    <source>
        <dbReference type="SAM" id="MobiDB-lite"/>
    </source>
</evidence>
<dbReference type="PANTHER" id="PTHR18952">
    <property type="entry name" value="CARBONIC ANHYDRASE"/>
    <property type="match status" value="1"/>
</dbReference>
<feature type="domain" description="Alpha-carbonic anhydrase" evidence="8">
    <location>
        <begin position="7"/>
        <end position="267"/>
    </location>
</feature>
<dbReference type="EMBL" id="JAMZMK010006235">
    <property type="protein sequence ID" value="KAI7749991.1"/>
    <property type="molecule type" value="Genomic_DNA"/>
</dbReference>
<dbReference type="InterPro" id="IPR041891">
    <property type="entry name" value="Alpha_CA_prokaryot-like"/>
</dbReference>
<dbReference type="PROSITE" id="PS51144">
    <property type="entry name" value="ALPHA_CA_2"/>
    <property type="match status" value="1"/>
</dbReference>
<comment type="cofactor">
    <cofactor evidence="1 6">
        <name>Zn(2+)</name>
        <dbReference type="ChEBI" id="CHEBI:29105"/>
    </cofactor>
</comment>
<reference evidence="9" key="1">
    <citation type="submission" date="2022-06" db="EMBL/GenBank/DDBJ databases">
        <title>Uncovering the hologenomic basis of an extraordinary plant invasion.</title>
        <authorList>
            <person name="Bieker V.C."/>
            <person name="Martin M.D."/>
            <person name="Gilbert T."/>
            <person name="Hodgins K."/>
            <person name="Battlay P."/>
            <person name="Petersen B."/>
            <person name="Wilson J."/>
        </authorList>
    </citation>
    <scope>NUCLEOTIDE SEQUENCE</scope>
    <source>
        <strain evidence="9">AA19_3_7</strain>
        <tissue evidence="9">Leaf</tissue>
    </source>
</reference>
<dbReference type="InterPro" id="IPR001148">
    <property type="entry name" value="CA_dom"/>
</dbReference>
<dbReference type="InterPro" id="IPR018338">
    <property type="entry name" value="Carbonic_anhydrase_a-class_CS"/>
</dbReference>
<keyword evidence="10" id="KW-1185">Reference proteome</keyword>
<dbReference type="SUPFAM" id="SSF51069">
    <property type="entry name" value="Carbonic anhydrase"/>
    <property type="match status" value="1"/>
</dbReference>
<protein>
    <recommendedName>
        <fullName evidence="2 6">Carbonic anhydrase</fullName>
        <ecNumber evidence="2 6">4.2.1.1</ecNumber>
    </recommendedName>
</protein>
<organism evidence="9 10">
    <name type="scientific">Ambrosia artemisiifolia</name>
    <name type="common">Common ragweed</name>
    <dbReference type="NCBI Taxonomy" id="4212"/>
    <lineage>
        <taxon>Eukaryota</taxon>
        <taxon>Viridiplantae</taxon>
        <taxon>Streptophyta</taxon>
        <taxon>Embryophyta</taxon>
        <taxon>Tracheophyta</taxon>
        <taxon>Spermatophyta</taxon>
        <taxon>Magnoliopsida</taxon>
        <taxon>eudicotyledons</taxon>
        <taxon>Gunneridae</taxon>
        <taxon>Pentapetalae</taxon>
        <taxon>asterids</taxon>
        <taxon>campanulids</taxon>
        <taxon>Asterales</taxon>
        <taxon>Asteraceae</taxon>
        <taxon>Asteroideae</taxon>
        <taxon>Heliantheae alliance</taxon>
        <taxon>Heliantheae</taxon>
        <taxon>Ambrosia</taxon>
    </lineage>
</organism>
<evidence type="ECO:0000256" key="5">
    <source>
        <dbReference type="ARBA" id="ARBA00023239"/>
    </source>
</evidence>
<dbReference type="Proteomes" id="UP001206925">
    <property type="component" value="Unassembled WGS sequence"/>
</dbReference>
<evidence type="ECO:0000256" key="3">
    <source>
        <dbReference type="ARBA" id="ARBA00022723"/>
    </source>
</evidence>
<proteinExistence type="inferred from homology"/>
<dbReference type="Pfam" id="PF00194">
    <property type="entry name" value="Carb_anhydrase"/>
    <property type="match status" value="1"/>
</dbReference>
<dbReference type="GO" id="GO:0006730">
    <property type="term" value="P:one-carbon metabolic process"/>
    <property type="evidence" value="ECO:0007669"/>
    <property type="project" value="TreeGrafter"/>
</dbReference>
<dbReference type="CDD" id="cd03124">
    <property type="entry name" value="alpha_CA_prokaryotic_like"/>
    <property type="match status" value="1"/>
</dbReference>
<evidence type="ECO:0000256" key="2">
    <source>
        <dbReference type="ARBA" id="ARBA00012925"/>
    </source>
</evidence>
<name>A0AAD5D0S9_AMBAR</name>
<feature type="compositionally biased region" description="Polar residues" evidence="7">
    <location>
        <begin position="24"/>
        <end position="40"/>
    </location>
</feature>
<evidence type="ECO:0000313" key="10">
    <source>
        <dbReference type="Proteomes" id="UP001206925"/>
    </source>
</evidence>